<accession>A0A7U4DQW4</accession>
<keyword evidence="10" id="KW-0067">ATP-binding</keyword>
<dbReference type="Pfam" id="PF00672">
    <property type="entry name" value="HAMP"/>
    <property type="match status" value="1"/>
</dbReference>
<name>A0A7U4DQW4_DESPD</name>
<dbReference type="Proteomes" id="UP000006365">
    <property type="component" value="Chromosome"/>
</dbReference>
<dbReference type="Gene3D" id="1.10.287.130">
    <property type="match status" value="1"/>
</dbReference>
<dbReference type="InterPro" id="IPR036097">
    <property type="entry name" value="HisK_dim/P_sf"/>
</dbReference>
<dbReference type="SUPFAM" id="SSF55874">
    <property type="entry name" value="ATPase domain of HSP90 chaperone/DNA topoisomerase II/histidine kinase"/>
    <property type="match status" value="1"/>
</dbReference>
<dbReference type="NCBIfam" id="TIGR00229">
    <property type="entry name" value="sensory_box"/>
    <property type="match status" value="1"/>
</dbReference>
<dbReference type="SUPFAM" id="SSF55785">
    <property type="entry name" value="PYP-like sensor domain (PAS domain)"/>
    <property type="match status" value="1"/>
</dbReference>
<feature type="domain" description="PAS" evidence="16">
    <location>
        <begin position="251"/>
        <end position="311"/>
    </location>
</feature>
<proteinExistence type="predicted"/>
<dbReference type="Gene3D" id="3.30.450.20">
    <property type="entry name" value="PAS domain"/>
    <property type="match status" value="2"/>
</dbReference>
<evidence type="ECO:0000256" key="10">
    <source>
        <dbReference type="ARBA" id="ARBA00022840"/>
    </source>
</evidence>
<evidence type="ECO:0000256" key="13">
    <source>
        <dbReference type="ARBA" id="ARBA00023136"/>
    </source>
</evidence>
<feature type="transmembrane region" description="Helical" evidence="14">
    <location>
        <begin position="6"/>
        <end position="29"/>
    </location>
</feature>
<dbReference type="InterPro" id="IPR035965">
    <property type="entry name" value="PAS-like_dom_sf"/>
</dbReference>
<dbReference type="SUPFAM" id="SSF47384">
    <property type="entry name" value="Homodimeric domain of signal transducing histidine kinase"/>
    <property type="match status" value="1"/>
</dbReference>
<dbReference type="GO" id="GO:0030295">
    <property type="term" value="F:protein kinase activator activity"/>
    <property type="evidence" value="ECO:0007669"/>
    <property type="project" value="TreeGrafter"/>
</dbReference>
<evidence type="ECO:0000256" key="1">
    <source>
        <dbReference type="ARBA" id="ARBA00000085"/>
    </source>
</evidence>
<evidence type="ECO:0000256" key="6">
    <source>
        <dbReference type="ARBA" id="ARBA00022679"/>
    </source>
</evidence>
<dbReference type="InterPro" id="IPR050351">
    <property type="entry name" value="BphY/WalK/GraS-like"/>
</dbReference>
<evidence type="ECO:0000256" key="3">
    <source>
        <dbReference type="ARBA" id="ARBA00012438"/>
    </source>
</evidence>
<organism evidence="19 20">
    <name type="scientific">Desulfobulbus propionicus (strain ATCC 33891 / DSM 2032 / VKM B-1956 / 1pr3)</name>
    <dbReference type="NCBI Taxonomy" id="577650"/>
    <lineage>
        <taxon>Bacteria</taxon>
        <taxon>Pseudomonadati</taxon>
        <taxon>Thermodesulfobacteriota</taxon>
        <taxon>Desulfobulbia</taxon>
        <taxon>Desulfobulbales</taxon>
        <taxon>Desulfobulbaceae</taxon>
        <taxon>Desulfobulbus</taxon>
    </lineage>
</organism>
<comment type="catalytic activity">
    <reaction evidence="1">
        <text>ATP + protein L-histidine = ADP + protein N-phospho-L-histidine.</text>
        <dbReference type="EC" id="2.7.13.3"/>
    </reaction>
</comment>
<evidence type="ECO:0000256" key="9">
    <source>
        <dbReference type="ARBA" id="ARBA00022777"/>
    </source>
</evidence>
<gene>
    <name evidence="19" type="ordered locus">Despr_3336</name>
</gene>
<dbReference type="PROSITE" id="PS50109">
    <property type="entry name" value="HIS_KIN"/>
    <property type="match status" value="1"/>
</dbReference>
<dbReference type="InterPro" id="IPR000700">
    <property type="entry name" value="PAS-assoc_C"/>
</dbReference>
<dbReference type="CDD" id="cd00082">
    <property type="entry name" value="HisKA"/>
    <property type="match status" value="1"/>
</dbReference>
<dbReference type="EMBL" id="CP002364">
    <property type="protein sequence ID" value="ADW19462.1"/>
    <property type="molecule type" value="Genomic_DNA"/>
</dbReference>
<dbReference type="SUPFAM" id="SSF103190">
    <property type="entry name" value="Sensory domain-like"/>
    <property type="match status" value="1"/>
</dbReference>
<protein>
    <recommendedName>
        <fullName evidence="3">histidine kinase</fullName>
        <ecNumber evidence="3">2.7.13.3</ecNumber>
    </recommendedName>
</protein>
<dbReference type="Gene3D" id="3.30.565.10">
    <property type="entry name" value="Histidine kinase-like ATPase, C-terminal domain"/>
    <property type="match status" value="1"/>
</dbReference>
<dbReference type="InterPro" id="IPR013767">
    <property type="entry name" value="PAS_fold"/>
</dbReference>
<dbReference type="Gene3D" id="6.10.340.10">
    <property type="match status" value="1"/>
</dbReference>
<dbReference type="Pfam" id="PF00512">
    <property type="entry name" value="HisKA"/>
    <property type="match status" value="1"/>
</dbReference>
<dbReference type="PROSITE" id="PS50885">
    <property type="entry name" value="HAMP"/>
    <property type="match status" value="1"/>
</dbReference>
<dbReference type="PANTHER" id="PTHR42878">
    <property type="entry name" value="TWO-COMPONENT HISTIDINE KINASE"/>
    <property type="match status" value="1"/>
</dbReference>
<dbReference type="SMART" id="SM00388">
    <property type="entry name" value="HisKA"/>
    <property type="match status" value="1"/>
</dbReference>
<dbReference type="PRINTS" id="PR00344">
    <property type="entry name" value="BCTRLSENSOR"/>
</dbReference>
<keyword evidence="8" id="KW-0547">Nucleotide-binding</keyword>
<dbReference type="FunFam" id="3.30.565.10:FF:000006">
    <property type="entry name" value="Sensor histidine kinase WalK"/>
    <property type="match status" value="1"/>
</dbReference>
<dbReference type="InterPro" id="IPR036890">
    <property type="entry name" value="HATPase_C_sf"/>
</dbReference>
<dbReference type="PROSITE" id="PS50112">
    <property type="entry name" value="PAS"/>
    <property type="match status" value="1"/>
</dbReference>
<keyword evidence="5" id="KW-0597">Phosphoprotein</keyword>
<keyword evidence="11 14" id="KW-1133">Transmembrane helix</keyword>
<evidence type="ECO:0000259" key="18">
    <source>
        <dbReference type="PROSITE" id="PS50885"/>
    </source>
</evidence>
<dbReference type="CDD" id="cd00075">
    <property type="entry name" value="HATPase"/>
    <property type="match status" value="1"/>
</dbReference>
<evidence type="ECO:0000256" key="11">
    <source>
        <dbReference type="ARBA" id="ARBA00022989"/>
    </source>
</evidence>
<dbReference type="GO" id="GO:0005524">
    <property type="term" value="F:ATP binding"/>
    <property type="evidence" value="ECO:0007669"/>
    <property type="project" value="UniProtKB-KW"/>
</dbReference>
<dbReference type="GO" id="GO:0000155">
    <property type="term" value="F:phosphorelay sensor kinase activity"/>
    <property type="evidence" value="ECO:0007669"/>
    <property type="project" value="InterPro"/>
</dbReference>
<keyword evidence="13 14" id="KW-0472">Membrane</keyword>
<dbReference type="SMART" id="SM00304">
    <property type="entry name" value="HAMP"/>
    <property type="match status" value="1"/>
</dbReference>
<dbReference type="PANTHER" id="PTHR42878:SF7">
    <property type="entry name" value="SENSOR HISTIDINE KINASE GLRK"/>
    <property type="match status" value="1"/>
</dbReference>
<feature type="domain" description="HAMP" evidence="18">
    <location>
        <begin position="191"/>
        <end position="246"/>
    </location>
</feature>
<evidence type="ECO:0000313" key="20">
    <source>
        <dbReference type="Proteomes" id="UP000006365"/>
    </source>
</evidence>
<evidence type="ECO:0000256" key="4">
    <source>
        <dbReference type="ARBA" id="ARBA00022475"/>
    </source>
</evidence>
<evidence type="ECO:0000259" key="17">
    <source>
        <dbReference type="PROSITE" id="PS50113"/>
    </source>
</evidence>
<keyword evidence="9 19" id="KW-0418">Kinase</keyword>
<feature type="domain" description="Histidine kinase" evidence="15">
    <location>
        <begin position="376"/>
        <end position="600"/>
    </location>
</feature>
<dbReference type="CDD" id="cd00130">
    <property type="entry name" value="PAS"/>
    <property type="match status" value="1"/>
</dbReference>
<keyword evidence="20" id="KW-1185">Reference proteome</keyword>
<keyword evidence="7 14" id="KW-0812">Transmembrane</keyword>
<reference evidence="19 20" key="1">
    <citation type="journal article" date="2011" name="Stand. Genomic Sci.">
        <title>Complete genome sequence of Desulfobulbus propionicus type strain (1pr3).</title>
        <authorList>
            <person name="Pagani I."/>
            <person name="Lapidus A."/>
            <person name="Nolan M."/>
            <person name="Lucas S."/>
            <person name="Hammon N."/>
            <person name="Deshpande S."/>
            <person name="Cheng J.F."/>
            <person name="Chertkov O."/>
            <person name="Davenport K."/>
            <person name="Tapia R."/>
            <person name="Han C."/>
            <person name="Goodwin L."/>
            <person name="Pitluck S."/>
            <person name="Liolios K."/>
            <person name="Mavromatis K."/>
            <person name="Ivanova N."/>
            <person name="Mikhailova N."/>
            <person name="Pati A."/>
            <person name="Chen A."/>
            <person name="Palaniappan K."/>
            <person name="Land M."/>
            <person name="Hauser L."/>
            <person name="Chang Y.J."/>
            <person name="Jeffries C.D."/>
            <person name="Detter J.C."/>
            <person name="Brambilla E."/>
            <person name="Kannan K.P."/>
            <person name="Djao O.D."/>
            <person name="Rohde M."/>
            <person name="Pukall R."/>
            <person name="Spring S."/>
            <person name="Goker M."/>
            <person name="Sikorski J."/>
            <person name="Woyke T."/>
            <person name="Bristow J."/>
            <person name="Eisen J.A."/>
            <person name="Markowitz V."/>
            <person name="Hugenholtz P."/>
            <person name="Kyrpides N.C."/>
            <person name="Klenk H.P."/>
        </authorList>
    </citation>
    <scope>NUCLEOTIDE SEQUENCE [LARGE SCALE GENOMIC DNA]</scope>
    <source>
        <strain evidence="20">ATCC 33891 / DSM 2032 / 1pr3</strain>
    </source>
</reference>
<sequence>MRNIRLFWQIFPACVGITLFSLLLAAWLATTTGRDFYIEHLKEEIRERALLIEPTIATLSRGEDRPFQDFVRQTGRRAATRITVIANNGLVRADSNEDHNLMDNHATRPEVVPALAGETGYSLRHSRTLGESMLYAAIPVRLGEEELRGALRLAIAITPVEIMLATLHKKLLAIGLAVAVLAALLSLYSARRISRPLEEIKRGAEQLTKGRIDQLVKINSEHMSAEMAGLAGSINQMAEQINRRIRIIIQQRNQLEAVFSSMADAVVAIDADKKIIRMNQAAAALFGLPSEGVKGKAVQGVIRNPYLLEMVDCTLAHNTPQEQKVTLFNGTDPILLDTHAVPLRDEDDRSMGVLLVMNDLTKLNRLENIRQDFVANVSHELKTPITAIKGYVETLLDGALEDQDNARRFLSIVVRQANRLDAIVDDLLTLSRIEDREQRRDISLTVAEVGPVLESALQTCAVQADEKGIIIQVESDEEWYAPINQPLLEQAVINLLGNAIAYSPQGSLITLRCQGSRNRQGEEFVHLSVIDNGPGIAKEHLPRLFERFYRCDKARSRDQGGTGLGLAIAKHIAQAHNGTVEVESSLGKGSTFTLILPAAPRNDGERRG</sequence>
<dbReference type="KEGG" id="dpr:Despr_3336"/>
<dbReference type="SMART" id="SM00091">
    <property type="entry name" value="PAS"/>
    <property type="match status" value="1"/>
</dbReference>
<dbReference type="GO" id="GO:0007234">
    <property type="term" value="P:osmosensory signaling via phosphorelay pathway"/>
    <property type="evidence" value="ECO:0007669"/>
    <property type="project" value="TreeGrafter"/>
</dbReference>
<dbReference type="FunFam" id="1.10.287.130:FF:000008">
    <property type="entry name" value="Two-component sensor histidine kinase"/>
    <property type="match status" value="1"/>
</dbReference>
<evidence type="ECO:0000256" key="8">
    <source>
        <dbReference type="ARBA" id="ARBA00022741"/>
    </source>
</evidence>
<evidence type="ECO:0000256" key="5">
    <source>
        <dbReference type="ARBA" id="ARBA00022553"/>
    </source>
</evidence>
<dbReference type="RefSeq" id="WP_015725986.1">
    <property type="nucleotide sequence ID" value="NC_014972.1"/>
</dbReference>
<dbReference type="Pfam" id="PF00989">
    <property type="entry name" value="PAS"/>
    <property type="match status" value="1"/>
</dbReference>
<evidence type="ECO:0000259" key="15">
    <source>
        <dbReference type="PROSITE" id="PS50109"/>
    </source>
</evidence>
<evidence type="ECO:0000256" key="12">
    <source>
        <dbReference type="ARBA" id="ARBA00023012"/>
    </source>
</evidence>
<dbReference type="InterPro" id="IPR000014">
    <property type="entry name" value="PAS"/>
</dbReference>
<dbReference type="GO" id="GO:0000156">
    <property type="term" value="F:phosphorelay response regulator activity"/>
    <property type="evidence" value="ECO:0007669"/>
    <property type="project" value="TreeGrafter"/>
</dbReference>
<keyword evidence="4" id="KW-1003">Cell membrane</keyword>
<dbReference type="PROSITE" id="PS50113">
    <property type="entry name" value="PAC"/>
    <property type="match status" value="1"/>
</dbReference>
<dbReference type="InterPro" id="IPR003660">
    <property type="entry name" value="HAMP_dom"/>
</dbReference>
<dbReference type="InterPro" id="IPR003661">
    <property type="entry name" value="HisK_dim/P_dom"/>
</dbReference>
<keyword evidence="6" id="KW-0808">Transferase</keyword>
<dbReference type="SMART" id="SM00387">
    <property type="entry name" value="HATPase_c"/>
    <property type="match status" value="1"/>
</dbReference>
<dbReference type="Pfam" id="PF02518">
    <property type="entry name" value="HATPase_c"/>
    <property type="match status" value="1"/>
</dbReference>
<dbReference type="InterPro" id="IPR004358">
    <property type="entry name" value="Sig_transdc_His_kin-like_C"/>
</dbReference>
<dbReference type="EC" id="2.7.13.3" evidence="3"/>
<dbReference type="InterPro" id="IPR029151">
    <property type="entry name" value="Sensor-like_sf"/>
</dbReference>
<feature type="domain" description="PAC" evidence="17">
    <location>
        <begin position="319"/>
        <end position="372"/>
    </location>
</feature>
<dbReference type="GO" id="GO:0006355">
    <property type="term" value="P:regulation of DNA-templated transcription"/>
    <property type="evidence" value="ECO:0007669"/>
    <property type="project" value="InterPro"/>
</dbReference>
<evidence type="ECO:0000256" key="7">
    <source>
        <dbReference type="ARBA" id="ARBA00022692"/>
    </source>
</evidence>
<evidence type="ECO:0000256" key="14">
    <source>
        <dbReference type="SAM" id="Phobius"/>
    </source>
</evidence>
<dbReference type="InterPro" id="IPR003594">
    <property type="entry name" value="HATPase_dom"/>
</dbReference>
<evidence type="ECO:0000313" key="19">
    <source>
        <dbReference type="EMBL" id="ADW19462.1"/>
    </source>
</evidence>
<comment type="subcellular location">
    <subcellularLocation>
        <location evidence="2">Cell membrane</location>
        <topology evidence="2">Multi-pass membrane protein</topology>
    </subcellularLocation>
</comment>
<evidence type="ECO:0000256" key="2">
    <source>
        <dbReference type="ARBA" id="ARBA00004651"/>
    </source>
</evidence>
<dbReference type="CDD" id="cd06225">
    <property type="entry name" value="HAMP"/>
    <property type="match status" value="1"/>
</dbReference>
<dbReference type="GO" id="GO:0005886">
    <property type="term" value="C:plasma membrane"/>
    <property type="evidence" value="ECO:0007669"/>
    <property type="project" value="UniProtKB-SubCell"/>
</dbReference>
<dbReference type="AlphaFoldDB" id="A0A7U4DQW4"/>
<evidence type="ECO:0000259" key="16">
    <source>
        <dbReference type="PROSITE" id="PS50112"/>
    </source>
</evidence>
<dbReference type="InterPro" id="IPR005467">
    <property type="entry name" value="His_kinase_dom"/>
</dbReference>
<keyword evidence="12" id="KW-0902">Two-component regulatory system</keyword>